<gene>
    <name evidence="2 4" type="ORF">P152DRAFT_462666</name>
</gene>
<reference evidence="2 4" key="1">
    <citation type="submission" date="2020-01" db="EMBL/GenBank/DDBJ databases">
        <authorList>
            <consortium name="DOE Joint Genome Institute"/>
            <person name="Haridas S."/>
            <person name="Albert R."/>
            <person name="Binder M."/>
            <person name="Bloem J."/>
            <person name="Labutti K."/>
            <person name="Salamov A."/>
            <person name="Andreopoulos B."/>
            <person name="Baker S.E."/>
            <person name="Barry K."/>
            <person name="Bills G."/>
            <person name="Bluhm B.H."/>
            <person name="Cannon C."/>
            <person name="Castanera R."/>
            <person name="Culley D.E."/>
            <person name="Daum C."/>
            <person name="Ezra D."/>
            <person name="Gonzalez J.B."/>
            <person name="Henrissat B."/>
            <person name="Kuo A."/>
            <person name="Liang C."/>
            <person name="Lipzen A."/>
            <person name="Lutzoni F."/>
            <person name="Magnuson J."/>
            <person name="Mondo S."/>
            <person name="Nolan M."/>
            <person name="Ohm R."/>
            <person name="Pangilinan J."/>
            <person name="Park H.-J."/>
            <person name="Ramirez L."/>
            <person name="Alfaro M."/>
            <person name="Sun H."/>
            <person name="Tritt A."/>
            <person name="Yoshinaga Y."/>
            <person name="Zwiers L.-H."/>
            <person name="Turgeon B.G."/>
            <person name="Goodwin S.B."/>
            <person name="Spatafora J.W."/>
            <person name="Crous P.W."/>
            <person name="Grigoriev I.V."/>
        </authorList>
    </citation>
    <scope>NUCLEOTIDE SEQUENCE</scope>
    <source>
        <strain evidence="2 4">CBS 781.70</strain>
    </source>
</reference>
<evidence type="ECO:0000256" key="1">
    <source>
        <dbReference type="SAM" id="Phobius"/>
    </source>
</evidence>
<organism evidence="2">
    <name type="scientific">Eremomyces bilateralis CBS 781.70</name>
    <dbReference type="NCBI Taxonomy" id="1392243"/>
    <lineage>
        <taxon>Eukaryota</taxon>
        <taxon>Fungi</taxon>
        <taxon>Dikarya</taxon>
        <taxon>Ascomycota</taxon>
        <taxon>Pezizomycotina</taxon>
        <taxon>Dothideomycetes</taxon>
        <taxon>Dothideomycetes incertae sedis</taxon>
        <taxon>Eremomycetales</taxon>
        <taxon>Eremomycetaceae</taxon>
        <taxon>Eremomyces</taxon>
    </lineage>
</organism>
<dbReference type="Proteomes" id="UP000504638">
    <property type="component" value="Unplaced"/>
</dbReference>
<keyword evidence="3" id="KW-1185">Reference proteome</keyword>
<dbReference type="RefSeq" id="XP_033530019.1">
    <property type="nucleotide sequence ID" value="XM_033680396.1"/>
</dbReference>
<dbReference type="EMBL" id="ML975185">
    <property type="protein sequence ID" value="KAF1808388.1"/>
    <property type="molecule type" value="Genomic_DNA"/>
</dbReference>
<dbReference type="GeneID" id="54420966"/>
<sequence>MTLSSTVCSDSWVVSSHVLTRFGLFDQLFFAIGILLSLLRLVLGRASSSMLS</sequence>
<keyword evidence="1" id="KW-0812">Transmembrane</keyword>
<evidence type="ECO:0000313" key="4">
    <source>
        <dbReference type="RefSeq" id="XP_033530019.1"/>
    </source>
</evidence>
<evidence type="ECO:0000313" key="2">
    <source>
        <dbReference type="EMBL" id="KAF1808388.1"/>
    </source>
</evidence>
<proteinExistence type="predicted"/>
<evidence type="ECO:0000313" key="3">
    <source>
        <dbReference type="Proteomes" id="UP000504638"/>
    </source>
</evidence>
<accession>A0A6G1FRN0</accession>
<reference evidence="4" key="3">
    <citation type="submission" date="2025-04" db="UniProtKB">
        <authorList>
            <consortium name="RefSeq"/>
        </authorList>
    </citation>
    <scope>IDENTIFICATION</scope>
    <source>
        <strain evidence="4">CBS 781.70</strain>
    </source>
</reference>
<keyword evidence="1" id="KW-0472">Membrane</keyword>
<keyword evidence="1" id="KW-1133">Transmembrane helix</keyword>
<reference evidence="4" key="2">
    <citation type="submission" date="2020-04" db="EMBL/GenBank/DDBJ databases">
        <authorList>
            <consortium name="NCBI Genome Project"/>
        </authorList>
    </citation>
    <scope>NUCLEOTIDE SEQUENCE</scope>
    <source>
        <strain evidence="4">CBS 781.70</strain>
    </source>
</reference>
<protein>
    <submittedName>
        <fullName evidence="2 4">Uncharacterized protein</fullName>
    </submittedName>
</protein>
<name>A0A6G1FRN0_9PEZI</name>
<feature type="transmembrane region" description="Helical" evidence="1">
    <location>
        <begin position="22"/>
        <end position="43"/>
    </location>
</feature>
<dbReference type="AlphaFoldDB" id="A0A6G1FRN0"/>